<keyword evidence="1" id="KW-0472">Membrane</keyword>
<feature type="transmembrane region" description="Helical" evidence="1">
    <location>
        <begin position="7"/>
        <end position="29"/>
    </location>
</feature>
<feature type="transmembrane region" description="Helical" evidence="1">
    <location>
        <begin position="68"/>
        <end position="87"/>
    </location>
</feature>
<evidence type="ECO:0008006" key="4">
    <source>
        <dbReference type="Google" id="ProtNLM"/>
    </source>
</evidence>
<gene>
    <name evidence="2" type="ORF">AQJ66_21085</name>
</gene>
<dbReference type="OrthoDB" id="4337111at2"/>
<dbReference type="RefSeq" id="WP_061924455.1">
    <property type="nucleotide sequence ID" value="NZ_JBEYBH010000032.1"/>
</dbReference>
<keyword evidence="1" id="KW-0812">Transmembrane</keyword>
<dbReference type="Pfam" id="PF10823">
    <property type="entry name" value="DUF2568"/>
    <property type="match status" value="1"/>
</dbReference>
<accession>A0A101SZM5</accession>
<evidence type="ECO:0000313" key="3">
    <source>
        <dbReference type="Proteomes" id="UP000053024"/>
    </source>
</evidence>
<keyword evidence="3" id="KW-1185">Reference proteome</keyword>
<protein>
    <recommendedName>
        <fullName evidence="4">DUF2568 domain-containing protein</fullName>
    </recommendedName>
</protein>
<organism evidence="2 3">
    <name type="scientific">Streptomyces bungoensis</name>
    <dbReference type="NCBI Taxonomy" id="285568"/>
    <lineage>
        <taxon>Bacteria</taxon>
        <taxon>Bacillati</taxon>
        <taxon>Actinomycetota</taxon>
        <taxon>Actinomycetes</taxon>
        <taxon>Kitasatosporales</taxon>
        <taxon>Streptomycetaceae</taxon>
        <taxon>Streptomyces</taxon>
    </lineage>
</organism>
<keyword evidence="1" id="KW-1133">Transmembrane helix</keyword>
<dbReference type="EMBL" id="LMWX01000034">
    <property type="protein sequence ID" value="KUN82804.1"/>
    <property type="molecule type" value="Genomic_DNA"/>
</dbReference>
<dbReference type="InterPro" id="IPR021214">
    <property type="entry name" value="DUF2568"/>
</dbReference>
<dbReference type="AlphaFoldDB" id="A0A101SZM5"/>
<feature type="transmembrane region" description="Helical" evidence="1">
    <location>
        <begin position="35"/>
        <end position="56"/>
    </location>
</feature>
<dbReference type="STRING" id="285568.AQJ66_21085"/>
<reference evidence="2 3" key="1">
    <citation type="submission" date="2015-10" db="EMBL/GenBank/DDBJ databases">
        <title>Draft genome sequence of Streptomyces bungoensis DSM 41781, type strain for the species Streptomyces bungoensis.</title>
        <authorList>
            <person name="Ruckert C."/>
            <person name="Winkler A."/>
            <person name="Kalinowski J."/>
            <person name="Kampfer P."/>
            <person name="Glaeser S."/>
        </authorList>
    </citation>
    <scope>NUCLEOTIDE SEQUENCE [LARGE SCALE GENOMIC DNA]</scope>
    <source>
        <strain evidence="2 3">DSM 41781</strain>
    </source>
</reference>
<evidence type="ECO:0000256" key="1">
    <source>
        <dbReference type="SAM" id="Phobius"/>
    </source>
</evidence>
<feature type="transmembrane region" description="Helical" evidence="1">
    <location>
        <begin position="93"/>
        <end position="111"/>
    </location>
</feature>
<comment type="caution">
    <text evidence="2">The sequence shown here is derived from an EMBL/GenBank/DDBJ whole genome shotgun (WGS) entry which is preliminary data.</text>
</comment>
<dbReference type="Proteomes" id="UP000053024">
    <property type="component" value="Unassembled WGS sequence"/>
</dbReference>
<name>A0A101SZM5_9ACTN</name>
<sequence>MISSLKAFNLLVMFLLELSVYAAVALWGFTASDKWLVKVLLGVGGPVVMIAVWAMLGSPRAPYPVHGAGRVVLEALWFGAGAAALAAAGKQGWAATFAGVFLVNAALRLLWNQ</sequence>
<evidence type="ECO:0000313" key="2">
    <source>
        <dbReference type="EMBL" id="KUN82804.1"/>
    </source>
</evidence>
<proteinExistence type="predicted"/>